<dbReference type="GO" id="GO:0003677">
    <property type="term" value="F:DNA binding"/>
    <property type="evidence" value="ECO:0007669"/>
    <property type="project" value="UniProtKB-KW"/>
</dbReference>
<dbReference type="InterPro" id="IPR016032">
    <property type="entry name" value="Sig_transdc_resp-reg_C-effctor"/>
</dbReference>
<keyword evidence="2" id="KW-0805">Transcription regulation</keyword>
<dbReference type="EMBL" id="BOMS01000045">
    <property type="protein sequence ID" value="GIE67238.1"/>
    <property type="molecule type" value="Genomic_DNA"/>
</dbReference>
<dbReference type="PANTHER" id="PTHR43214:SF24">
    <property type="entry name" value="TRANSCRIPTIONAL REGULATORY PROTEIN NARL-RELATED"/>
    <property type="match status" value="1"/>
</dbReference>
<evidence type="ECO:0000256" key="3">
    <source>
        <dbReference type="ARBA" id="ARBA00023125"/>
    </source>
</evidence>
<dbReference type="InterPro" id="IPR000792">
    <property type="entry name" value="Tscrpt_reg_LuxR_C"/>
</dbReference>
<feature type="domain" description="Response regulatory" evidence="7">
    <location>
        <begin position="7"/>
        <end position="127"/>
    </location>
</feature>
<evidence type="ECO:0000256" key="2">
    <source>
        <dbReference type="ARBA" id="ARBA00023015"/>
    </source>
</evidence>
<comment type="caution">
    <text evidence="8">The sequence shown here is derived from an EMBL/GenBank/DDBJ whole genome shotgun (WGS) entry which is preliminary data.</text>
</comment>
<evidence type="ECO:0000256" key="1">
    <source>
        <dbReference type="ARBA" id="ARBA00022553"/>
    </source>
</evidence>
<dbReference type="CDD" id="cd17535">
    <property type="entry name" value="REC_NarL-like"/>
    <property type="match status" value="1"/>
</dbReference>
<dbReference type="SMART" id="SM00421">
    <property type="entry name" value="HTH_LUXR"/>
    <property type="match status" value="1"/>
</dbReference>
<keyword evidence="4" id="KW-0804">Transcription</keyword>
<feature type="modified residue" description="4-aspartylphosphate" evidence="5">
    <location>
        <position position="57"/>
    </location>
</feature>
<proteinExistence type="predicted"/>
<dbReference type="PRINTS" id="PR00038">
    <property type="entry name" value="HTHLUXR"/>
</dbReference>
<organism evidence="8 9">
    <name type="scientific">Actinoplanes palleronii</name>
    <dbReference type="NCBI Taxonomy" id="113570"/>
    <lineage>
        <taxon>Bacteria</taxon>
        <taxon>Bacillati</taxon>
        <taxon>Actinomycetota</taxon>
        <taxon>Actinomycetes</taxon>
        <taxon>Micromonosporales</taxon>
        <taxon>Micromonosporaceae</taxon>
        <taxon>Actinoplanes</taxon>
    </lineage>
</organism>
<dbReference type="PROSITE" id="PS50110">
    <property type="entry name" value="RESPONSE_REGULATORY"/>
    <property type="match status" value="1"/>
</dbReference>
<dbReference type="Pfam" id="PF00072">
    <property type="entry name" value="Response_reg"/>
    <property type="match status" value="1"/>
</dbReference>
<dbReference type="InterPro" id="IPR011006">
    <property type="entry name" value="CheY-like_superfamily"/>
</dbReference>
<evidence type="ECO:0000313" key="9">
    <source>
        <dbReference type="Proteomes" id="UP000624709"/>
    </source>
</evidence>
<feature type="domain" description="HTH luxR-type" evidence="6">
    <location>
        <begin position="149"/>
        <end position="220"/>
    </location>
</feature>
<dbReference type="InterPro" id="IPR039420">
    <property type="entry name" value="WalR-like"/>
</dbReference>
<keyword evidence="9" id="KW-1185">Reference proteome</keyword>
<dbReference type="CDD" id="cd06170">
    <property type="entry name" value="LuxR_C_like"/>
    <property type="match status" value="1"/>
</dbReference>
<evidence type="ECO:0000256" key="4">
    <source>
        <dbReference type="ARBA" id="ARBA00023163"/>
    </source>
</evidence>
<gene>
    <name evidence="8" type="ORF">Apa02nite_033460</name>
</gene>
<dbReference type="Proteomes" id="UP000624709">
    <property type="component" value="Unassembled WGS sequence"/>
</dbReference>
<dbReference type="InterPro" id="IPR001789">
    <property type="entry name" value="Sig_transdc_resp-reg_receiver"/>
</dbReference>
<dbReference type="SUPFAM" id="SSF52172">
    <property type="entry name" value="CheY-like"/>
    <property type="match status" value="1"/>
</dbReference>
<dbReference type="PANTHER" id="PTHR43214">
    <property type="entry name" value="TWO-COMPONENT RESPONSE REGULATOR"/>
    <property type="match status" value="1"/>
</dbReference>
<dbReference type="SMART" id="SM00448">
    <property type="entry name" value="REC"/>
    <property type="match status" value="1"/>
</dbReference>
<dbReference type="Pfam" id="PF00196">
    <property type="entry name" value="GerE"/>
    <property type="match status" value="1"/>
</dbReference>
<evidence type="ECO:0000313" key="8">
    <source>
        <dbReference type="EMBL" id="GIE67238.1"/>
    </source>
</evidence>
<dbReference type="Gene3D" id="3.40.50.2300">
    <property type="match status" value="1"/>
</dbReference>
<protein>
    <submittedName>
        <fullName evidence="8">DNA-binding response regulator</fullName>
    </submittedName>
</protein>
<keyword evidence="3 8" id="KW-0238">DNA-binding</keyword>
<evidence type="ECO:0000259" key="6">
    <source>
        <dbReference type="PROSITE" id="PS50043"/>
    </source>
</evidence>
<reference evidence="8 9" key="1">
    <citation type="submission" date="2021-01" db="EMBL/GenBank/DDBJ databases">
        <title>Whole genome shotgun sequence of Actinoplanes palleronii NBRC 14916.</title>
        <authorList>
            <person name="Komaki H."/>
            <person name="Tamura T."/>
        </authorList>
    </citation>
    <scope>NUCLEOTIDE SEQUENCE [LARGE SCALE GENOMIC DNA]</scope>
    <source>
        <strain evidence="8 9">NBRC 14916</strain>
    </source>
</reference>
<sequence length="229" mass="24162">MARLTARVVIAEDAALFRAGLTRLIEDRGHQVCAAVGDGDALLAAVAEHQPDVVVADIRMPPAHTDEGLRAALEIRRRHPRTGVLVLSQYIETRYTARLLAGSAAGTGYLLKERVADVAEFADALERVAAGGTALDPEVVGQLLRVSRRADGMAALTARERHVLALMAEGRSNAGIAGALTVTGGTVEKHVAGILDKLGLPPDEADNRRVLAVLRYLSANATPSTRGLT</sequence>
<evidence type="ECO:0000259" key="7">
    <source>
        <dbReference type="PROSITE" id="PS50110"/>
    </source>
</evidence>
<dbReference type="InterPro" id="IPR058245">
    <property type="entry name" value="NreC/VraR/RcsB-like_REC"/>
</dbReference>
<evidence type="ECO:0000256" key="5">
    <source>
        <dbReference type="PROSITE-ProRule" id="PRU00169"/>
    </source>
</evidence>
<dbReference type="PROSITE" id="PS50043">
    <property type="entry name" value="HTH_LUXR_2"/>
    <property type="match status" value="1"/>
</dbReference>
<name>A0ABQ4B9D5_9ACTN</name>
<accession>A0ABQ4B9D5</accession>
<keyword evidence="1 5" id="KW-0597">Phosphoprotein</keyword>
<dbReference type="SUPFAM" id="SSF46894">
    <property type="entry name" value="C-terminal effector domain of the bipartite response regulators"/>
    <property type="match status" value="1"/>
</dbReference>